<gene>
    <name evidence="2" type="ORF">NYF23_10865</name>
</gene>
<name>A0ABY5TN39_9GAMM</name>
<dbReference type="PANTHER" id="PTHR42828">
    <property type="entry name" value="DHBP SYNTHASE RIBB-LIKE ALPHA/BETA DOMAIN-CONTAINING PROTEIN"/>
    <property type="match status" value="1"/>
</dbReference>
<dbReference type="EC" id="2.7.7.87" evidence="2"/>
<dbReference type="InterPro" id="IPR052532">
    <property type="entry name" value="SUA5_domain"/>
</dbReference>
<dbReference type="PROSITE" id="PS51163">
    <property type="entry name" value="YRDC"/>
    <property type="match status" value="1"/>
</dbReference>
<accession>A0ABY5TN39</accession>
<evidence type="ECO:0000313" key="3">
    <source>
        <dbReference type="Proteomes" id="UP001059934"/>
    </source>
</evidence>
<keyword evidence="2" id="KW-0548">Nucleotidyltransferase</keyword>
<dbReference type="NCBIfam" id="TIGR00057">
    <property type="entry name" value="L-threonylcarbamoyladenylate synthase"/>
    <property type="match status" value="1"/>
</dbReference>
<evidence type="ECO:0000259" key="1">
    <source>
        <dbReference type="PROSITE" id="PS51163"/>
    </source>
</evidence>
<dbReference type="EMBL" id="CP103416">
    <property type="protein sequence ID" value="UVW34506.1"/>
    <property type="molecule type" value="Genomic_DNA"/>
</dbReference>
<dbReference type="PANTHER" id="PTHR42828:SF3">
    <property type="entry name" value="THREONYLCARBAMOYL-AMP SYNTHASE"/>
    <property type="match status" value="1"/>
</dbReference>
<dbReference type="GO" id="GO:0061710">
    <property type="term" value="F:L-threonylcarbamoyladenylate synthase"/>
    <property type="evidence" value="ECO:0007669"/>
    <property type="project" value="UniProtKB-EC"/>
</dbReference>
<dbReference type="Gene3D" id="3.90.870.10">
    <property type="entry name" value="DHBP synthase"/>
    <property type="match status" value="1"/>
</dbReference>
<dbReference type="Proteomes" id="UP001059934">
    <property type="component" value="Chromosome"/>
</dbReference>
<dbReference type="SUPFAM" id="SSF55821">
    <property type="entry name" value="YrdC/RibB"/>
    <property type="match status" value="1"/>
</dbReference>
<reference evidence="2" key="1">
    <citation type="submission" date="2022-08" db="EMBL/GenBank/DDBJ databases">
        <title>Catabolic pathway analysis in culturable SAR92 clade bacteria reveals their overlooked roles in DMSP degradation in coastal seas.</title>
        <authorList>
            <person name="He X."/>
            <person name="Zhang X."/>
            <person name="Zhang Y."/>
        </authorList>
    </citation>
    <scope>NUCLEOTIDE SEQUENCE</scope>
    <source>
        <strain evidence="2">H455</strain>
    </source>
</reference>
<feature type="domain" description="YrdC-like" evidence="1">
    <location>
        <begin position="14"/>
        <end position="200"/>
    </location>
</feature>
<keyword evidence="3" id="KW-1185">Reference proteome</keyword>
<dbReference type="InterPro" id="IPR006070">
    <property type="entry name" value="Sua5-like_dom"/>
</dbReference>
<sequence>MSDYLSIHPENPQQRLIAKAAEIVRKGGVIVYPTDSVYAIGCHIGDKQAMDRIRTIRQLDKNHNFTLMCRDLSELASYARVDNSAFRSLKAQTPGPFTFILPATSEVPRRLMHPKRKTIGLRVPDSPIAQALLAELGEPMMSVTLIMPGDEYPLSDPYDIRAALEAHVDVLIDGGHCGLEPTTVVDMTGPVPEITRQGMGDFSA</sequence>
<dbReference type="InterPro" id="IPR017945">
    <property type="entry name" value="DHBP_synth_RibB-like_a/b_dom"/>
</dbReference>
<proteinExistence type="predicted"/>
<organism evidence="2 3">
    <name type="scientific">SAR92 clade bacterium H455</name>
    <dbReference type="NCBI Taxonomy" id="2974818"/>
    <lineage>
        <taxon>Bacteria</taxon>
        <taxon>Pseudomonadati</taxon>
        <taxon>Pseudomonadota</taxon>
        <taxon>Gammaproteobacteria</taxon>
        <taxon>Cellvibrionales</taxon>
        <taxon>Porticoccaceae</taxon>
        <taxon>SAR92 clade</taxon>
    </lineage>
</organism>
<evidence type="ECO:0000313" key="2">
    <source>
        <dbReference type="EMBL" id="UVW34506.1"/>
    </source>
</evidence>
<protein>
    <submittedName>
        <fullName evidence="2">L-threonylcarbamoyladenylate synthase</fullName>
        <ecNumber evidence="2">2.7.7.87</ecNumber>
    </submittedName>
</protein>
<keyword evidence="2" id="KW-0808">Transferase</keyword>
<dbReference type="Pfam" id="PF01300">
    <property type="entry name" value="Sua5_yciO_yrdC"/>
    <property type="match status" value="1"/>
</dbReference>